<dbReference type="KEGG" id="lve:103081886"/>
<evidence type="ECO:0000256" key="1">
    <source>
        <dbReference type="SAM" id="MobiDB-lite"/>
    </source>
</evidence>
<keyword evidence="2" id="KW-0812">Transmembrane</keyword>
<feature type="transmembrane region" description="Helical" evidence="2">
    <location>
        <begin position="225"/>
        <end position="244"/>
    </location>
</feature>
<accession>A0A340XTU1</accession>
<evidence type="ECO:0000313" key="4">
    <source>
        <dbReference type="RefSeq" id="XP_007464688.1"/>
    </source>
</evidence>
<dbReference type="RefSeq" id="XP_007464688.1">
    <property type="nucleotide sequence ID" value="XM_007464626.1"/>
</dbReference>
<dbReference type="AlphaFoldDB" id="A0A340XTU1"/>
<sequence length="469" mass="49193">MKVGVVRFLDGAPGPVPPPAPTPAQLRRLQLGGPWELLATPEDGGSQAQVTPEWGLDWEWGIDRSREPPAPQVDTSATLVILAVGTGSSVGTCLGVPLLDGGELLAGVHGSSPSAGAWLVVAEGAGAEGTELPGVVDVLKSSQVQAWRLQPSMDEHECSLIMHAAREKRLTPRVQSVLPLPGEALLLAVPRLTDPAPDWRAASGASPVHTCCGDRVALQRPKIRCYVLLAGVTVLVIVLIVATSTRKWAGSLRPWIQKVLDLPKDVRRVTQVLRGSYVALTNPQDPRMSQPVLTRPCKEPKTSHCGSNSDHGNGNDHCTGLICVPPDEPPGPQNGCEGSGARPQVSWVTCTLVQLASSRIAQVSAVAPTGKELVETCGRRLSPDPGHTLSPDPGHTLSPDEEVTGVEVPGRGVGTEKGALGGESLARAALRISLSRGTPVFCGGASEAFRIQAALSQRLCFSFDGSVKL</sequence>
<keyword evidence="2" id="KW-1133">Transmembrane helix</keyword>
<protein>
    <submittedName>
        <fullName evidence="4">Uncharacterized protein LOC103081886</fullName>
    </submittedName>
</protein>
<dbReference type="InParanoid" id="A0A340XTU1"/>
<dbReference type="Proteomes" id="UP000265300">
    <property type="component" value="Unplaced"/>
</dbReference>
<keyword evidence="3" id="KW-1185">Reference proteome</keyword>
<dbReference type="GeneID" id="103081886"/>
<keyword evidence="2" id="KW-0472">Membrane</keyword>
<evidence type="ECO:0000313" key="3">
    <source>
        <dbReference type="Proteomes" id="UP000265300"/>
    </source>
</evidence>
<organism evidence="3 4">
    <name type="scientific">Lipotes vexillifer</name>
    <name type="common">Yangtze river dolphin</name>
    <dbReference type="NCBI Taxonomy" id="118797"/>
    <lineage>
        <taxon>Eukaryota</taxon>
        <taxon>Metazoa</taxon>
        <taxon>Chordata</taxon>
        <taxon>Craniata</taxon>
        <taxon>Vertebrata</taxon>
        <taxon>Euteleostomi</taxon>
        <taxon>Mammalia</taxon>
        <taxon>Eutheria</taxon>
        <taxon>Laurasiatheria</taxon>
        <taxon>Artiodactyla</taxon>
        <taxon>Whippomorpha</taxon>
        <taxon>Cetacea</taxon>
        <taxon>Odontoceti</taxon>
        <taxon>Lipotidae</taxon>
        <taxon>Lipotes</taxon>
    </lineage>
</organism>
<feature type="region of interest" description="Disordered" evidence="1">
    <location>
        <begin position="382"/>
        <end position="402"/>
    </location>
</feature>
<gene>
    <name evidence="4" type="primary">LOC103081886</name>
</gene>
<feature type="region of interest" description="Disordered" evidence="1">
    <location>
        <begin position="284"/>
        <end position="312"/>
    </location>
</feature>
<reference evidence="4" key="1">
    <citation type="submission" date="2025-08" db="UniProtKB">
        <authorList>
            <consortium name="RefSeq"/>
        </authorList>
    </citation>
    <scope>IDENTIFICATION</scope>
</reference>
<evidence type="ECO:0000256" key="2">
    <source>
        <dbReference type="SAM" id="Phobius"/>
    </source>
</evidence>
<name>A0A340XTU1_LIPVE</name>
<proteinExistence type="predicted"/>